<dbReference type="InterPro" id="IPR003462">
    <property type="entry name" value="ODC_Mu_crystall"/>
</dbReference>
<dbReference type="Pfam" id="PF02423">
    <property type="entry name" value="OCD_Mu_crystall"/>
    <property type="match status" value="1"/>
</dbReference>
<dbReference type="GO" id="GO:0019290">
    <property type="term" value="P:siderophore biosynthetic process"/>
    <property type="evidence" value="ECO:0007669"/>
    <property type="project" value="InterPro"/>
</dbReference>
<proteinExistence type="predicted"/>
<reference evidence="1" key="1">
    <citation type="submission" date="2022-10" db="EMBL/GenBank/DDBJ databases">
        <title>The complete genomes of actinobacterial strains from the NBC collection.</title>
        <authorList>
            <person name="Joergensen T.S."/>
            <person name="Alvarez Arevalo M."/>
            <person name="Sterndorff E.B."/>
            <person name="Faurdal D."/>
            <person name="Vuksanovic O."/>
            <person name="Mourched A.-S."/>
            <person name="Charusanti P."/>
            <person name="Shaw S."/>
            <person name="Blin K."/>
            <person name="Weber T."/>
        </authorList>
    </citation>
    <scope>NUCLEOTIDE SEQUENCE</scope>
    <source>
        <strain evidence="1">NBC_01393</strain>
    </source>
</reference>
<gene>
    <name evidence="1" type="primary">sbnB</name>
    <name evidence="1" type="ORF">OG699_22885</name>
</gene>
<evidence type="ECO:0000313" key="1">
    <source>
        <dbReference type="EMBL" id="WTZ10573.1"/>
    </source>
</evidence>
<sequence length="341" mass="36019">MYDTPVFDFSVLNGKDVVELLRGRELDVIECVKQAYLAHEAGDSVNPDSYFLRFPEKPESRIIALPAYLGGDVRRAGLKWIASFPKNTASGLPRASAILVLNDYETGYPVALMEAGSISAARTAASAALAATTLADGAPASVGVVGGGVIARTICTYLAAAGIALTDVRCHDLDPDSAGALSGHLAEHYGADARPTGLAEALDSDLVVLATTAATPYIGADTTFRPGQLVLNVSLRDLAPEILSGVNNVFDDVEHCMKADTSPHLAEQLYGNRDFVTGTLAAVVNGDVELDPERATVFSPFGLGVLDLAVGHHLHERAREAECLLELPSFFGETKRWPSSV</sequence>
<dbReference type="EMBL" id="CP109546">
    <property type="protein sequence ID" value="WTZ10573.1"/>
    <property type="molecule type" value="Genomic_DNA"/>
</dbReference>
<dbReference type="Gene3D" id="3.40.50.720">
    <property type="entry name" value="NAD(P)-binding Rossmann-like Domain"/>
    <property type="match status" value="1"/>
</dbReference>
<dbReference type="GO" id="GO:0005737">
    <property type="term" value="C:cytoplasm"/>
    <property type="evidence" value="ECO:0007669"/>
    <property type="project" value="TreeGrafter"/>
</dbReference>
<organism evidence="1">
    <name type="scientific">Streptomyces sp. NBC_01393</name>
    <dbReference type="NCBI Taxonomy" id="2903851"/>
    <lineage>
        <taxon>Bacteria</taxon>
        <taxon>Bacillati</taxon>
        <taxon>Actinomycetota</taxon>
        <taxon>Actinomycetes</taxon>
        <taxon>Kitasatosporales</taxon>
        <taxon>Streptomycetaceae</taxon>
        <taxon>Streptomyces</taxon>
    </lineage>
</organism>
<dbReference type="InterPro" id="IPR036291">
    <property type="entry name" value="NAD(P)-bd_dom_sf"/>
</dbReference>
<dbReference type="AlphaFoldDB" id="A0AAU3I2F2"/>
<dbReference type="GO" id="GO:0016639">
    <property type="term" value="F:oxidoreductase activity, acting on the CH-NH2 group of donors, NAD or NADP as acceptor"/>
    <property type="evidence" value="ECO:0007669"/>
    <property type="project" value="InterPro"/>
</dbReference>
<dbReference type="InterPro" id="IPR023866">
    <property type="entry name" value="SbnB"/>
</dbReference>
<dbReference type="NCBIfam" id="TIGR03944">
    <property type="entry name" value="dehyd_SbnB_fam"/>
    <property type="match status" value="1"/>
</dbReference>
<dbReference type="PANTHER" id="PTHR13812">
    <property type="entry name" value="KETIMINE REDUCTASE MU-CRYSTALLIN"/>
    <property type="match status" value="1"/>
</dbReference>
<dbReference type="PANTHER" id="PTHR13812:SF19">
    <property type="entry name" value="KETIMINE REDUCTASE MU-CRYSTALLIN"/>
    <property type="match status" value="1"/>
</dbReference>
<dbReference type="SUPFAM" id="SSF51735">
    <property type="entry name" value="NAD(P)-binding Rossmann-fold domains"/>
    <property type="match status" value="1"/>
</dbReference>
<dbReference type="PIRSF" id="PIRSF001439">
    <property type="entry name" value="CryM"/>
    <property type="match status" value="1"/>
</dbReference>
<dbReference type="InterPro" id="IPR023401">
    <property type="entry name" value="ODC_N"/>
</dbReference>
<accession>A0AAU3I2F2</accession>
<dbReference type="Gene3D" id="3.30.1780.10">
    <property type="entry name" value="ornithine cyclodeaminase, domain 1"/>
    <property type="match status" value="1"/>
</dbReference>
<protein>
    <submittedName>
        <fullName evidence="1">2,3-diaminopropionate biosynthesis protein SbnB</fullName>
    </submittedName>
</protein>
<name>A0AAU3I2F2_9ACTN</name>